<name>A0ABT1HUM4_STRSD</name>
<gene>
    <name evidence="7" type="ORF">LX15_002918</name>
</gene>
<dbReference type="SUPFAM" id="SSF53474">
    <property type="entry name" value="alpha/beta-Hydrolases"/>
    <property type="match status" value="1"/>
</dbReference>
<dbReference type="InterPro" id="IPR051601">
    <property type="entry name" value="Serine_prot/Carboxylest_S33"/>
</dbReference>
<comment type="caution">
    <text evidence="7">The sequence shown here is derived from an EMBL/GenBank/DDBJ whole genome shotgun (WGS) entry which is preliminary data.</text>
</comment>
<evidence type="ECO:0000313" key="8">
    <source>
        <dbReference type="Proteomes" id="UP001205311"/>
    </source>
</evidence>
<accession>A0ABT1HUM4</accession>
<sequence length="531" mass="56762">MRSLPRSAGACAAALTLVVATACSSSAPEPPSPPSPPNPSAAPANAEKTPDLQAFSGQRLDWGPCADYAASDLDRTAFERPELQCARLTVPLDYADPKGKTVSLGLLRLPAKDQAGRVGSLVINPGGPGGSGMRTAASLAPRFGETELGSRFDLVGFDPRGVGASQPSFRCLTDAELDADRLEVRDLSTPEGFARAEADTRDDIQKCVDRVGRDVLATIGTRDVARDVEVLRAALGDAKLTYLGYSYGTRIGTAYAEAFPDRVRAMVLDGAVAPQEDPVTQQVKQVTGFQRSFDAFARWCAQQSGCALGTDPARAVPSFRALVDPLRDQPAPALDRKLSSSDATNGVIQALYDEKLWPFLHKGLQELADGRGDELLRLADLYLDRDRDGRYLRSSELQVAVNCVDGGAVADREVLKEAERRARAAAPFLDDGRPVVDVLEPCAYWPVPPTGGPHEPRVDGLPTTLVISTTGDPATPYQAGVDLARALRARLVTFEGEQHTVALRGVSCVDDAVTRYLVDLALPDEGLTCRR</sequence>
<feature type="chain" id="PRO_5046349372" evidence="5">
    <location>
        <begin position="28"/>
        <end position="531"/>
    </location>
</feature>
<keyword evidence="8" id="KW-1185">Reference proteome</keyword>
<dbReference type="EMBL" id="JAMTCP010000014">
    <property type="protein sequence ID" value="MCP2259217.1"/>
    <property type="molecule type" value="Genomic_DNA"/>
</dbReference>
<dbReference type="RefSeq" id="WP_253670115.1">
    <property type="nucleotide sequence ID" value="NZ_JAMTCP010000014.1"/>
</dbReference>
<dbReference type="InterPro" id="IPR000073">
    <property type="entry name" value="AB_hydrolase_1"/>
</dbReference>
<evidence type="ECO:0000256" key="1">
    <source>
        <dbReference type="ARBA" id="ARBA00010088"/>
    </source>
</evidence>
<organism evidence="7 8">
    <name type="scientific">Streptoalloteichus tenebrarius (strain ATCC 17920 / DSM 40477 / JCM 4838 / CBS 697.72 / NBRC 16177 / NCIMB 11028 / NRRL B-12390 / A12253. 1 / ISP 5477)</name>
    <name type="common">Streptomyces tenebrarius</name>
    <dbReference type="NCBI Taxonomy" id="1933"/>
    <lineage>
        <taxon>Bacteria</taxon>
        <taxon>Bacillati</taxon>
        <taxon>Actinomycetota</taxon>
        <taxon>Actinomycetes</taxon>
        <taxon>Pseudonocardiales</taxon>
        <taxon>Pseudonocardiaceae</taxon>
        <taxon>Streptoalloteichus</taxon>
    </lineage>
</organism>
<feature type="domain" description="AB hydrolase-1" evidence="6">
    <location>
        <begin position="121"/>
        <end position="501"/>
    </location>
</feature>
<dbReference type="Pfam" id="PF00561">
    <property type="entry name" value="Abhydrolase_1"/>
    <property type="match status" value="1"/>
</dbReference>
<evidence type="ECO:0000313" key="7">
    <source>
        <dbReference type="EMBL" id="MCP2259217.1"/>
    </source>
</evidence>
<keyword evidence="3" id="KW-0378">Hydrolase</keyword>
<dbReference type="InterPro" id="IPR029058">
    <property type="entry name" value="AB_hydrolase_fold"/>
</dbReference>
<feature type="compositionally biased region" description="Pro residues" evidence="4">
    <location>
        <begin position="28"/>
        <end position="40"/>
    </location>
</feature>
<dbReference type="PANTHER" id="PTHR43248">
    <property type="entry name" value="2-SUCCINYL-6-HYDROXY-2,4-CYCLOHEXADIENE-1-CARBOXYLATE SYNTHASE"/>
    <property type="match status" value="1"/>
</dbReference>
<reference evidence="7 8" key="1">
    <citation type="submission" date="2022-06" db="EMBL/GenBank/DDBJ databases">
        <title>Genomic Encyclopedia of Archaeal and Bacterial Type Strains, Phase II (KMG-II): from individual species to whole genera.</title>
        <authorList>
            <person name="Goeker M."/>
        </authorList>
    </citation>
    <scope>NUCLEOTIDE SEQUENCE [LARGE SCALE GENOMIC DNA]</scope>
    <source>
        <strain evidence="7 8">DSM 40477</strain>
    </source>
</reference>
<evidence type="ECO:0000256" key="2">
    <source>
        <dbReference type="ARBA" id="ARBA00022729"/>
    </source>
</evidence>
<evidence type="ECO:0000259" key="6">
    <source>
        <dbReference type="Pfam" id="PF00561"/>
    </source>
</evidence>
<dbReference type="PANTHER" id="PTHR43248:SF29">
    <property type="entry name" value="TRIPEPTIDYL AMINOPEPTIDASE"/>
    <property type="match status" value="1"/>
</dbReference>
<feature type="signal peptide" evidence="5">
    <location>
        <begin position="1"/>
        <end position="27"/>
    </location>
</feature>
<evidence type="ECO:0000256" key="3">
    <source>
        <dbReference type="ARBA" id="ARBA00022801"/>
    </source>
</evidence>
<evidence type="ECO:0000256" key="4">
    <source>
        <dbReference type="SAM" id="MobiDB-lite"/>
    </source>
</evidence>
<evidence type="ECO:0000256" key="5">
    <source>
        <dbReference type="SAM" id="SignalP"/>
    </source>
</evidence>
<protein>
    <submittedName>
        <fullName evidence="7">Tripeptidyl-peptidase B, Serine peptidase, MEROPS family S33</fullName>
    </submittedName>
</protein>
<feature type="region of interest" description="Disordered" evidence="4">
    <location>
        <begin position="23"/>
        <end position="48"/>
    </location>
</feature>
<comment type="similarity">
    <text evidence="1">Belongs to the peptidase S33 family.</text>
</comment>
<proteinExistence type="inferred from homology"/>
<keyword evidence="2 5" id="KW-0732">Signal</keyword>
<dbReference type="Proteomes" id="UP001205311">
    <property type="component" value="Unassembled WGS sequence"/>
</dbReference>
<dbReference type="PROSITE" id="PS51257">
    <property type="entry name" value="PROKAR_LIPOPROTEIN"/>
    <property type="match status" value="1"/>
</dbReference>
<dbReference type="Gene3D" id="3.40.50.1820">
    <property type="entry name" value="alpha/beta hydrolase"/>
    <property type="match status" value="1"/>
</dbReference>